<sequence length="80" mass="8438">MASAGMPKEYNDSSGQTGKKCTQPKGILPKAIKIDDRPVTRDSGCYTGSPATVAMAHSPVDRFLFGESISSTYPVTAPSE</sequence>
<keyword evidence="3" id="KW-1185">Reference proteome</keyword>
<accession>A0A7J7JNX7</accession>
<name>A0A7J7JNX7_BUGNE</name>
<gene>
    <name evidence="2" type="ORF">EB796_014328</name>
</gene>
<protein>
    <submittedName>
        <fullName evidence="2">Uncharacterized protein</fullName>
    </submittedName>
</protein>
<dbReference type="Proteomes" id="UP000593567">
    <property type="component" value="Unassembled WGS sequence"/>
</dbReference>
<dbReference type="EMBL" id="VXIV02002103">
    <property type="protein sequence ID" value="KAF6027361.1"/>
    <property type="molecule type" value="Genomic_DNA"/>
</dbReference>
<evidence type="ECO:0000313" key="3">
    <source>
        <dbReference type="Proteomes" id="UP000593567"/>
    </source>
</evidence>
<comment type="caution">
    <text evidence="2">The sequence shown here is derived from an EMBL/GenBank/DDBJ whole genome shotgun (WGS) entry which is preliminary data.</text>
</comment>
<dbReference type="AlphaFoldDB" id="A0A7J7JNX7"/>
<evidence type="ECO:0000313" key="2">
    <source>
        <dbReference type="EMBL" id="KAF6027361.1"/>
    </source>
</evidence>
<evidence type="ECO:0000256" key="1">
    <source>
        <dbReference type="SAM" id="MobiDB-lite"/>
    </source>
</evidence>
<reference evidence="2" key="1">
    <citation type="submission" date="2020-06" db="EMBL/GenBank/DDBJ databases">
        <title>Draft genome of Bugula neritina, a colonial animal packing powerful symbionts and potential medicines.</title>
        <authorList>
            <person name="Rayko M."/>
        </authorList>
    </citation>
    <scope>NUCLEOTIDE SEQUENCE [LARGE SCALE GENOMIC DNA]</scope>
    <source>
        <strain evidence="2">Kwan_BN1</strain>
    </source>
</reference>
<organism evidence="2 3">
    <name type="scientific">Bugula neritina</name>
    <name type="common">Brown bryozoan</name>
    <name type="synonym">Sertularia neritina</name>
    <dbReference type="NCBI Taxonomy" id="10212"/>
    <lineage>
        <taxon>Eukaryota</taxon>
        <taxon>Metazoa</taxon>
        <taxon>Spiralia</taxon>
        <taxon>Lophotrochozoa</taxon>
        <taxon>Bryozoa</taxon>
        <taxon>Gymnolaemata</taxon>
        <taxon>Cheilostomatida</taxon>
        <taxon>Flustrina</taxon>
        <taxon>Buguloidea</taxon>
        <taxon>Bugulidae</taxon>
        <taxon>Bugula</taxon>
    </lineage>
</organism>
<feature type="region of interest" description="Disordered" evidence="1">
    <location>
        <begin position="1"/>
        <end position="34"/>
    </location>
</feature>
<proteinExistence type="predicted"/>